<proteinExistence type="predicted"/>
<dbReference type="PANTHER" id="PTHR34580">
    <property type="match status" value="1"/>
</dbReference>
<evidence type="ECO:0000259" key="2">
    <source>
        <dbReference type="Pfam" id="PF25583"/>
    </source>
</evidence>
<feature type="domain" description="WCX" evidence="2">
    <location>
        <begin position="219"/>
        <end position="295"/>
    </location>
</feature>
<dbReference type="InterPro" id="IPR051534">
    <property type="entry name" value="CBASS_pafABC_assoc_protein"/>
</dbReference>
<organism evidence="3 4">
    <name type="scientific">Candidatus Gallipaludibacter merdavium</name>
    <dbReference type="NCBI Taxonomy" id="2840839"/>
    <lineage>
        <taxon>Bacteria</taxon>
        <taxon>Pseudomonadati</taxon>
        <taxon>Bacteroidota</taxon>
        <taxon>Bacteroidia</taxon>
        <taxon>Bacteroidales</taxon>
        <taxon>Candidatus Gallipaludibacter</taxon>
    </lineage>
</organism>
<dbReference type="PANTHER" id="PTHR34580:SF9">
    <property type="entry name" value="SLL5097 PROTEIN"/>
    <property type="match status" value="1"/>
</dbReference>
<name>A0A9D9HUL5_9BACT</name>
<dbReference type="PROSITE" id="PS52050">
    <property type="entry name" value="WYL"/>
    <property type="match status" value="1"/>
</dbReference>
<dbReference type="Proteomes" id="UP000823641">
    <property type="component" value="Unassembled WGS sequence"/>
</dbReference>
<dbReference type="Pfam" id="PF13280">
    <property type="entry name" value="WYL"/>
    <property type="match status" value="1"/>
</dbReference>
<evidence type="ECO:0000313" key="3">
    <source>
        <dbReference type="EMBL" id="MBO8460197.1"/>
    </source>
</evidence>
<comment type="caution">
    <text evidence="3">The sequence shown here is derived from an EMBL/GenBank/DDBJ whole genome shotgun (WGS) entry which is preliminary data.</text>
</comment>
<evidence type="ECO:0000313" key="4">
    <source>
        <dbReference type="Proteomes" id="UP000823641"/>
    </source>
</evidence>
<dbReference type="InterPro" id="IPR026881">
    <property type="entry name" value="WYL_dom"/>
</dbReference>
<reference evidence="3" key="2">
    <citation type="journal article" date="2021" name="PeerJ">
        <title>Extensive microbial diversity within the chicken gut microbiome revealed by metagenomics and culture.</title>
        <authorList>
            <person name="Gilroy R."/>
            <person name="Ravi A."/>
            <person name="Getino M."/>
            <person name="Pursley I."/>
            <person name="Horton D.L."/>
            <person name="Alikhan N.F."/>
            <person name="Baker D."/>
            <person name="Gharbi K."/>
            <person name="Hall N."/>
            <person name="Watson M."/>
            <person name="Adriaenssens E.M."/>
            <person name="Foster-Nyarko E."/>
            <person name="Jarju S."/>
            <person name="Secka A."/>
            <person name="Antonio M."/>
            <person name="Oren A."/>
            <person name="Chaudhuri R.R."/>
            <person name="La Ragione R."/>
            <person name="Hildebrand F."/>
            <person name="Pallen M.J."/>
        </authorList>
    </citation>
    <scope>NUCLEOTIDE SEQUENCE</scope>
    <source>
        <strain evidence="3">G3-3990</strain>
    </source>
</reference>
<dbReference type="EMBL" id="JADIMG010000073">
    <property type="protein sequence ID" value="MBO8460197.1"/>
    <property type="molecule type" value="Genomic_DNA"/>
</dbReference>
<feature type="domain" description="WYL" evidence="1">
    <location>
        <begin position="120"/>
        <end position="187"/>
    </location>
</feature>
<dbReference type="AlphaFoldDB" id="A0A9D9HUL5"/>
<accession>A0A9D9HUL5</accession>
<sequence length="299" mass="35451">MAKDLFNRYVWLVNTVYRAGKITFEEINERWVNNEMSWGEDLPLKTFHNHRKAIWDIFGINIECNKKGGYYYYIDNVEDIKHGGLRTWLLETFSVSNLINESQKLKNRILLENIPSGQRFLTAVIEAMRDSSTLEIEHHSFWKNTVTTFEVEPYCVKVFRQRWYMLARNVSFGTIRVYALDRISKMTATGNIFTYPKDFDPEEYFFNSFGIIVDEAYPPQTIMLEVYGSKVKYFRALPLHHSQKEVYTGEDYAQFEYYMSPTYDLKQELLSHGAEIKILSPKHLQEEIKEIAEKIVEKY</sequence>
<dbReference type="InterPro" id="IPR057727">
    <property type="entry name" value="WCX_dom"/>
</dbReference>
<reference evidence="3" key="1">
    <citation type="submission" date="2020-10" db="EMBL/GenBank/DDBJ databases">
        <authorList>
            <person name="Gilroy R."/>
        </authorList>
    </citation>
    <scope>NUCLEOTIDE SEQUENCE</scope>
    <source>
        <strain evidence="3">G3-3990</strain>
    </source>
</reference>
<dbReference type="Pfam" id="PF25583">
    <property type="entry name" value="WCX"/>
    <property type="match status" value="1"/>
</dbReference>
<evidence type="ECO:0000259" key="1">
    <source>
        <dbReference type="Pfam" id="PF13280"/>
    </source>
</evidence>
<gene>
    <name evidence="3" type="ORF">IAA73_07700</name>
</gene>
<protein>
    <submittedName>
        <fullName evidence="3">WYL domain-containing protein</fullName>
    </submittedName>
</protein>